<evidence type="ECO:0000313" key="3">
    <source>
        <dbReference type="Proteomes" id="UP001165060"/>
    </source>
</evidence>
<keyword evidence="1" id="KW-1133">Transmembrane helix</keyword>
<gene>
    <name evidence="2" type="ORF">TeGR_g9630</name>
</gene>
<keyword evidence="1" id="KW-0472">Membrane</keyword>
<evidence type="ECO:0000313" key="2">
    <source>
        <dbReference type="EMBL" id="GMI27968.1"/>
    </source>
</evidence>
<dbReference type="Proteomes" id="UP001165060">
    <property type="component" value="Unassembled WGS sequence"/>
</dbReference>
<dbReference type="EMBL" id="BRYB01001535">
    <property type="protein sequence ID" value="GMI27968.1"/>
    <property type="molecule type" value="Genomic_DNA"/>
</dbReference>
<evidence type="ECO:0000256" key="1">
    <source>
        <dbReference type="SAM" id="Phobius"/>
    </source>
</evidence>
<name>A0ABQ6MK24_9STRA</name>
<reference evidence="2 3" key="1">
    <citation type="journal article" date="2023" name="Commun. Biol.">
        <title>Genome analysis of Parmales, the sister group of diatoms, reveals the evolutionary specialization of diatoms from phago-mixotrophs to photoautotrophs.</title>
        <authorList>
            <person name="Ban H."/>
            <person name="Sato S."/>
            <person name="Yoshikawa S."/>
            <person name="Yamada K."/>
            <person name="Nakamura Y."/>
            <person name="Ichinomiya M."/>
            <person name="Sato N."/>
            <person name="Blanc-Mathieu R."/>
            <person name="Endo H."/>
            <person name="Kuwata A."/>
            <person name="Ogata H."/>
        </authorList>
    </citation>
    <scope>NUCLEOTIDE SEQUENCE [LARGE SCALE GENOMIC DNA]</scope>
</reference>
<proteinExistence type="predicted"/>
<protein>
    <submittedName>
        <fullName evidence="2">Uncharacterized protein</fullName>
    </submittedName>
</protein>
<feature type="transmembrane region" description="Helical" evidence="1">
    <location>
        <begin position="80"/>
        <end position="97"/>
    </location>
</feature>
<sequence>MSKIFRGTMAVLGVMEFGNAIMGVVAPGELLKTQLFIGGDLPASDDSHAVRNLMRTYAWALIGLGSIRLAAAAEPSSKPVYLLNLFMHVFEAFFWWAEALEPNTSQALYQVQNYTPDPEKGAVANVLSSLATPFSSGGSDIPSDPLPTILLLGLPLIIATILLHAPSASKTAAKGKKKRS</sequence>
<feature type="transmembrane region" description="Helical" evidence="1">
    <location>
        <begin position="149"/>
        <end position="169"/>
    </location>
</feature>
<organism evidence="2 3">
    <name type="scientific">Tetraparma gracilis</name>
    <dbReference type="NCBI Taxonomy" id="2962635"/>
    <lineage>
        <taxon>Eukaryota</taxon>
        <taxon>Sar</taxon>
        <taxon>Stramenopiles</taxon>
        <taxon>Ochrophyta</taxon>
        <taxon>Bolidophyceae</taxon>
        <taxon>Parmales</taxon>
        <taxon>Triparmaceae</taxon>
        <taxon>Tetraparma</taxon>
    </lineage>
</organism>
<comment type="caution">
    <text evidence="2">The sequence shown here is derived from an EMBL/GenBank/DDBJ whole genome shotgun (WGS) entry which is preliminary data.</text>
</comment>
<keyword evidence="1" id="KW-0812">Transmembrane</keyword>
<keyword evidence="3" id="KW-1185">Reference proteome</keyword>
<accession>A0ABQ6MK24</accession>